<keyword evidence="3" id="KW-1185">Reference proteome</keyword>
<feature type="compositionally biased region" description="Polar residues" evidence="1">
    <location>
        <begin position="45"/>
        <end position="54"/>
    </location>
</feature>
<evidence type="ECO:0000256" key="1">
    <source>
        <dbReference type="SAM" id="MobiDB-lite"/>
    </source>
</evidence>
<sequence>MSPANASRRSLNTGPRTARSEAQALARGETASYLDPRQTFEESLPNEQRLSSGRHASSGFATHLLNPYGYTENAGEAGEIYVGPAPPISYQQTLPISAPASAAPIQDIETPAAAVSRRPDNAEHGDAGWVPIGNYQESDQGPAQATAPQHGPHIRPGLRGLVGGFVALARRRPHVRDDTPARLELLRRADKFFNDGFVGKHGRLNKGKTALFGQEIERMEEAKLKQV</sequence>
<dbReference type="EMBL" id="CP090163">
    <property type="protein sequence ID" value="UJO12513.1"/>
    <property type="molecule type" value="Genomic_DNA"/>
</dbReference>
<name>A0A9Q8L7Y1_PASFU</name>
<feature type="compositionally biased region" description="Polar residues" evidence="1">
    <location>
        <begin position="1"/>
        <end position="15"/>
    </location>
</feature>
<evidence type="ECO:0000313" key="2">
    <source>
        <dbReference type="EMBL" id="UJO12513.1"/>
    </source>
</evidence>
<organism evidence="2 3">
    <name type="scientific">Passalora fulva</name>
    <name type="common">Tomato leaf mold</name>
    <name type="synonym">Cladosporium fulvum</name>
    <dbReference type="NCBI Taxonomy" id="5499"/>
    <lineage>
        <taxon>Eukaryota</taxon>
        <taxon>Fungi</taxon>
        <taxon>Dikarya</taxon>
        <taxon>Ascomycota</taxon>
        <taxon>Pezizomycotina</taxon>
        <taxon>Dothideomycetes</taxon>
        <taxon>Dothideomycetidae</taxon>
        <taxon>Mycosphaerellales</taxon>
        <taxon>Mycosphaerellaceae</taxon>
        <taxon>Fulvia</taxon>
    </lineage>
</organism>
<gene>
    <name evidence="2" type="ORF">CLAFUR5_01055</name>
</gene>
<dbReference type="GeneID" id="71980933"/>
<evidence type="ECO:0000313" key="3">
    <source>
        <dbReference type="Proteomes" id="UP000756132"/>
    </source>
</evidence>
<reference evidence="2" key="1">
    <citation type="submission" date="2021-12" db="EMBL/GenBank/DDBJ databases">
        <authorList>
            <person name="Zaccaron A."/>
            <person name="Stergiopoulos I."/>
        </authorList>
    </citation>
    <scope>NUCLEOTIDE SEQUENCE</scope>
    <source>
        <strain evidence="2">Race5_Kim</strain>
    </source>
</reference>
<dbReference type="Proteomes" id="UP000756132">
    <property type="component" value="Chromosome 1"/>
</dbReference>
<dbReference type="RefSeq" id="XP_047756879.1">
    <property type="nucleotide sequence ID" value="XM_047900203.1"/>
</dbReference>
<dbReference type="AlphaFoldDB" id="A0A9Q8L7Y1"/>
<proteinExistence type="predicted"/>
<reference evidence="2" key="2">
    <citation type="journal article" date="2022" name="Microb. Genom.">
        <title>A chromosome-scale genome assembly of the tomato pathogen Cladosporium fulvum reveals a compartmentalized genome architecture and the presence of a dispensable chromosome.</title>
        <authorList>
            <person name="Zaccaron A.Z."/>
            <person name="Chen L.H."/>
            <person name="Samaras A."/>
            <person name="Stergiopoulos I."/>
        </authorList>
    </citation>
    <scope>NUCLEOTIDE SEQUENCE</scope>
    <source>
        <strain evidence="2">Race5_Kim</strain>
    </source>
</reference>
<feature type="region of interest" description="Disordered" evidence="1">
    <location>
        <begin position="1"/>
        <end position="54"/>
    </location>
</feature>
<protein>
    <submittedName>
        <fullName evidence="2">Uncharacterized protein</fullName>
    </submittedName>
</protein>
<accession>A0A9Q8L7Y1</accession>
<dbReference type="KEGG" id="ffu:CLAFUR5_01055"/>